<sequence>MILEVLGSVQDGGAPHLGCTCDVCEKTREDPSLPGLISSLLLKENDDEDSAKYLIEATPDIRLQITGEFLDGVFLPHAKLGPIGGFEFFGEEGLDANMLTTYCNSDVEHYLMNNDPYRRMVDRGNIEIQGFDDGDSVRLQGTQIKALTYEHPHLGHKATAYKIIGENKTVFYLPDTNEWTERQLKEIEEADIAIIDGTFWNEDEIDRYNEVPHPTIEESMVRFKNYDTEIYFTHLNHTNPALREDSDERKELEENGFGVAVMDMEFDL</sequence>
<evidence type="ECO:0000313" key="2">
    <source>
        <dbReference type="EMBL" id="WEL19306.1"/>
    </source>
</evidence>
<name>A0ABY8CDK5_9ARCH</name>
<accession>A0ABY8CDK5</accession>
<dbReference type="Gene3D" id="3.60.15.10">
    <property type="entry name" value="Ribonuclease Z/Hydroxyacylglutathione hydrolase-like"/>
    <property type="match status" value="1"/>
</dbReference>
<reference evidence="2 3" key="1">
    <citation type="submission" date="2022-09" db="EMBL/GenBank/DDBJ databases">
        <title>Xylan utilization by haloarchaea-nanohaloarchaea associations.</title>
        <authorList>
            <person name="Yakimov M."/>
        </authorList>
    </citation>
    <scope>NUCLEOTIDE SEQUENCE [LARGE SCALE GENOMIC DNA]</scope>
    <source>
        <strain evidence="2 3">SVXNc</strain>
    </source>
</reference>
<dbReference type="InterPro" id="IPR001279">
    <property type="entry name" value="Metallo-B-lactamas"/>
</dbReference>
<evidence type="ECO:0000313" key="3">
    <source>
        <dbReference type="Proteomes" id="UP001218034"/>
    </source>
</evidence>
<dbReference type="InterPro" id="IPR036866">
    <property type="entry name" value="RibonucZ/Hydroxyglut_hydro"/>
</dbReference>
<keyword evidence="2" id="KW-0378">Hydrolase</keyword>
<dbReference type="GeneID" id="98290321"/>
<dbReference type="GO" id="GO:0016787">
    <property type="term" value="F:hydrolase activity"/>
    <property type="evidence" value="ECO:0007669"/>
    <property type="project" value="UniProtKB-KW"/>
</dbReference>
<protein>
    <submittedName>
        <fullName evidence="2">Metal-dependent hydrolase of the beta-lactamase superfamily</fullName>
    </submittedName>
</protein>
<proteinExistence type="predicted"/>
<evidence type="ECO:0000259" key="1">
    <source>
        <dbReference type="Pfam" id="PF12706"/>
    </source>
</evidence>
<gene>
    <name evidence="2" type="ORF">SVXNc_0278</name>
</gene>
<dbReference type="EMBL" id="CP104395">
    <property type="protein sequence ID" value="WEL19306.1"/>
    <property type="molecule type" value="Genomic_DNA"/>
</dbReference>
<organism evidence="2 3">
    <name type="scientific">Candidatus Nanohalococcus occultus</name>
    <dbReference type="NCBI Taxonomy" id="2978047"/>
    <lineage>
        <taxon>Archaea</taxon>
        <taxon>Candidatus Nanohalarchaeota</taxon>
        <taxon>Candidatus Nanohalarchaeota incertae sedis</taxon>
        <taxon>Candidatus Nanohalococcus</taxon>
    </lineage>
</organism>
<feature type="domain" description="Metallo-beta-lactamase" evidence="1">
    <location>
        <begin position="54"/>
        <end position="227"/>
    </location>
</feature>
<dbReference type="SUPFAM" id="SSF56281">
    <property type="entry name" value="Metallo-hydrolase/oxidoreductase"/>
    <property type="match status" value="1"/>
</dbReference>
<dbReference type="Proteomes" id="UP001218034">
    <property type="component" value="Chromosome"/>
</dbReference>
<keyword evidence="3" id="KW-1185">Reference proteome</keyword>
<dbReference type="RefSeq" id="WP_347722178.1">
    <property type="nucleotide sequence ID" value="NZ_CP104395.1"/>
</dbReference>
<dbReference type="Pfam" id="PF12706">
    <property type="entry name" value="Lactamase_B_2"/>
    <property type="match status" value="1"/>
</dbReference>